<protein>
    <submittedName>
        <fullName evidence="13">P-loop containing nucleoside triphosphate hydrolase protein</fullName>
    </submittedName>
</protein>
<dbReference type="EMBL" id="QKYT01000274">
    <property type="protein sequence ID" value="RIA88214.1"/>
    <property type="molecule type" value="Genomic_DNA"/>
</dbReference>
<feature type="domain" description="ABC transmembrane type-1" evidence="12">
    <location>
        <begin position="888"/>
        <end position="1165"/>
    </location>
</feature>
<feature type="transmembrane region" description="Helical" evidence="10">
    <location>
        <begin position="143"/>
        <end position="165"/>
    </location>
</feature>
<dbReference type="PROSITE" id="PS50893">
    <property type="entry name" value="ABC_TRANSPORTER_2"/>
    <property type="match status" value="2"/>
</dbReference>
<feature type="transmembrane region" description="Helical" evidence="10">
    <location>
        <begin position="31"/>
        <end position="51"/>
    </location>
</feature>
<evidence type="ECO:0000256" key="9">
    <source>
        <dbReference type="SAM" id="MobiDB-lite"/>
    </source>
</evidence>
<feature type="transmembrane region" description="Helical" evidence="10">
    <location>
        <begin position="996"/>
        <end position="1019"/>
    </location>
</feature>
<keyword evidence="4" id="KW-0677">Repeat</keyword>
<dbReference type="FunFam" id="1.20.1560.10:FF:000013">
    <property type="entry name" value="ABC transporter C family member 2"/>
    <property type="match status" value="1"/>
</dbReference>
<feature type="region of interest" description="Disordered" evidence="9">
    <location>
        <begin position="1462"/>
        <end position="1541"/>
    </location>
</feature>
<dbReference type="Pfam" id="PF00664">
    <property type="entry name" value="ABC_membrane"/>
    <property type="match status" value="2"/>
</dbReference>
<feature type="transmembrane region" description="Helical" evidence="10">
    <location>
        <begin position="177"/>
        <end position="194"/>
    </location>
</feature>
<dbReference type="PROSITE" id="PS50929">
    <property type="entry name" value="ABC_TM1F"/>
    <property type="match status" value="2"/>
</dbReference>
<dbReference type="InterPro" id="IPR050173">
    <property type="entry name" value="ABC_transporter_C-like"/>
</dbReference>
<feature type="domain" description="ABC transporter" evidence="11">
    <location>
        <begin position="1202"/>
        <end position="1446"/>
    </location>
</feature>
<dbReference type="InterPro" id="IPR036640">
    <property type="entry name" value="ABC1_TM_sf"/>
</dbReference>
<dbReference type="SUPFAM" id="SSF52540">
    <property type="entry name" value="P-loop containing nucleoside triphosphate hydrolases"/>
    <property type="match status" value="2"/>
</dbReference>
<dbReference type="InterPro" id="IPR027417">
    <property type="entry name" value="P-loop_NTPase"/>
</dbReference>
<dbReference type="FunFam" id="3.40.50.300:FF:000565">
    <property type="entry name" value="ABC bile acid transporter"/>
    <property type="match status" value="1"/>
</dbReference>
<comment type="subcellular location">
    <subcellularLocation>
        <location evidence="1">Membrane</location>
        <topology evidence="1">Multi-pass membrane protein</topology>
    </subcellularLocation>
</comment>
<feature type="transmembrane region" description="Helical" evidence="10">
    <location>
        <begin position="78"/>
        <end position="97"/>
    </location>
</feature>
<keyword evidence="7 10" id="KW-1133">Transmembrane helix</keyword>
<evidence type="ECO:0000256" key="5">
    <source>
        <dbReference type="ARBA" id="ARBA00022741"/>
    </source>
</evidence>
<dbReference type="Gene3D" id="3.40.50.300">
    <property type="entry name" value="P-loop containing nucleotide triphosphate hydrolases"/>
    <property type="match status" value="2"/>
</dbReference>
<evidence type="ECO:0000256" key="1">
    <source>
        <dbReference type="ARBA" id="ARBA00004141"/>
    </source>
</evidence>
<feature type="transmembrane region" description="Helical" evidence="10">
    <location>
        <begin position="410"/>
        <end position="437"/>
    </location>
</feature>
<keyword evidence="3 10" id="KW-0812">Transmembrane</keyword>
<keyword evidence="5" id="KW-0547">Nucleotide-binding</keyword>
<dbReference type="OrthoDB" id="6500128at2759"/>
<dbReference type="CDD" id="cd03244">
    <property type="entry name" value="ABCC_MRP_domain2"/>
    <property type="match status" value="1"/>
</dbReference>
<evidence type="ECO:0000256" key="10">
    <source>
        <dbReference type="SAM" id="Phobius"/>
    </source>
</evidence>
<feature type="compositionally biased region" description="Acidic residues" evidence="9">
    <location>
        <begin position="1510"/>
        <end position="1524"/>
    </location>
</feature>
<feature type="transmembrane region" description="Helical" evidence="10">
    <location>
        <begin position="1112"/>
        <end position="1131"/>
    </location>
</feature>
<dbReference type="InterPro" id="IPR011527">
    <property type="entry name" value="ABC1_TM_dom"/>
</dbReference>
<evidence type="ECO:0000256" key="2">
    <source>
        <dbReference type="ARBA" id="ARBA00022448"/>
    </source>
</evidence>
<keyword evidence="13" id="KW-0378">Hydrolase</keyword>
<feature type="transmembrane region" description="Helical" evidence="10">
    <location>
        <begin position="109"/>
        <end position="131"/>
    </location>
</feature>
<feature type="compositionally biased region" description="Acidic residues" evidence="9">
    <location>
        <begin position="1463"/>
        <end position="1497"/>
    </location>
</feature>
<dbReference type="CDD" id="cd03250">
    <property type="entry name" value="ABCC_MRP_domain1"/>
    <property type="match status" value="1"/>
</dbReference>
<dbReference type="SUPFAM" id="SSF90123">
    <property type="entry name" value="ABC transporter transmembrane region"/>
    <property type="match status" value="2"/>
</dbReference>
<name>A0A397SZJ3_9GLOM</name>
<dbReference type="CDD" id="cd18604">
    <property type="entry name" value="ABC_6TM_VMR1_D2_like"/>
    <property type="match status" value="1"/>
</dbReference>
<feature type="transmembrane region" description="Helical" evidence="10">
    <location>
        <begin position="325"/>
        <end position="342"/>
    </location>
</feature>
<feature type="transmembrane region" description="Helical" evidence="10">
    <location>
        <begin position="1137"/>
        <end position="1157"/>
    </location>
</feature>
<dbReference type="InterPro" id="IPR003593">
    <property type="entry name" value="AAA+_ATPase"/>
</dbReference>
<dbReference type="GO" id="GO:0016887">
    <property type="term" value="F:ATP hydrolysis activity"/>
    <property type="evidence" value="ECO:0007669"/>
    <property type="project" value="InterPro"/>
</dbReference>
<evidence type="ECO:0000313" key="14">
    <source>
        <dbReference type="Proteomes" id="UP000265703"/>
    </source>
</evidence>
<keyword evidence="8 10" id="KW-0472">Membrane</keyword>
<evidence type="ECO:0000256" key="7">
    <source>
        <dbReference type="ARBA" id="ARBA00022989"/>
    </source>
</evidence>
<dbReference type="PANTHER" id="PTHR24223">
    <property type="entry name" value="ATP-BINDING CASSETTE SUB-FAMILY C"/>
    <property type="match status" value="1"/>
</dbReference>
<accession>A0A397SZJ3</accession>
<dbReference type="Pfam" id="PF00005">
    <property type="entry name" value="ABC_tran"/>
    <property type="match status" value="2"/>
</dbReference>
<feature type="transmembrane region" description="Helical" evidence="10">
    <location>
        <begin position="283"/>
        <end position="304"/>
    </location>
</feature>
<dbReference type="SMART" id="SM00382">
    <property type="entry name" value="AAA"/>
    <property type="match status" value="2"/>
</dbReference>
<evidence type="ECO:0000256" key="8">
    <source>
        <dbReference type="ARBA" id="ARBA00023136"/>
    </source>
</evidence>
<evidence type="ECO:0000313" key="13">
    <source>
        <dbReference type="EMBL" id="RIA88214.1"/>
    </source>
</evidence>
<reference evidence="13 14" key="1">
    <citation type="submission" date="2018-06" db="EMBL/GenBank/DDBJ databases">
        <title>Comparative genomics reveals the genomic features of Rhizophagus irregularis, R. cerebriforme, R. diaphanum and Gigaspora rosea, and their symbiotic lifestyle signature.</title>
        <authorList>
            <person name="Morin E."/>
            <person name="San Clemente H."/>
            <person name="Chen E.C.H."/>
            <person name="De La Providencia I."/>
            <person name="Hainaut M."/>
            <person name="Kuo A."/>
            <person name="Kohler A."/>
            <person name="Murat C."/>
            <person name="Tang N."/>
            <person name="Roy S."/>
            <person name="Loubradou J."/>
            <person name="Henrissat B."/>
            <person name="Grigoriev I.V."/>
            <person name="Corradi N."/>
            <person name="Roux C."/>
            <person name="Martin F.M."/>
        </authorList>
    </citation>
    <scope>NUCLEOTIDE SEQUENCE [LARGE SCALE GENOMIC DNA]</scope>
    <source>
        <strain evidence="13 14">DAOM 227022</strain>
    </source>
</reference>
<organism evidence="13 14">
    <name type="scientific">Glomus cerebriforme</name>
    <dbReference type="NCBI Taxonomy" id="658196"/>
    <lineage>
        <taxon>Eukaryota</taxon>
        <taxon>Fungi</taxon>
        <taxon>Fungi incertae sedis</taxon>
        <taxon>Mucoromycota</taxon>
        <taxon>Glomeromycotina</taxon>
        <taxon>Glomeromycetes</taxon>
        <taxon>Glomerales</taxon>
        <taxon>Glomeraceae</taxon>
        <taxon>Glomus</taxon>
    </lineage>
</organism>
<feature type="transmembrane region" description="Helical" evidence="10">
    <location>
        <begin position="884"/>
        <end position="902"/>
    </location>
</feature>
<dbReference type="STRING" id="658196.A0A397SZJ3"/>
<proteinExistence type="predicted"/>
<gene>
    <name evidence="13" type="ORF">C1645_826693</name>
</gene>
<evidence type="ECO:0000256" key="6">
    <source>
        <dbReference type="ARBA" id="ARBA00022840"/>
    </source>
</evidence>
<evidence type="ECO:0000259" key="12">
    <source>
        <dbReference type="PROSITE" id="PS50929"/>
    </source>
</evidence>
<feature type="transmembrane region" description="Helical" evidence="10">
    <location>
        <begin position="922"/>
        <end position="944"/>
    </location>
</feature>
<dbReference type="Gene3D" id="1.20.1560.10">
    <property type="entry name" value="ABC transporter type 1, transmembrane domain"/>
    <property type="match status" value="2"/>
</dbReference>
<evidence type="ECO:0000256" key="4">
    <source>
        <dbReference type="ARBA" id="ARBA00022737"/>
    </source>
</evidence>
<dbReference type="GO" id="GO:0005524">
    <property type="term" value="F:ATP binding"/>
    <property type="evidence" value="ECO:0007669"/>
    <property type="project" value="UniProtKB-KW"/>
</dbReference>
<dbReference type="GO" id="GO:0140359">
    <property type="term" value="F:ABC-type transporter activity"/>
    <property type="evidence" value="ECO:0007669"/>
    <property type="project" value="InterPro"/>
</dbReference>
<dbReference type="GO" id="GO:0016020">
    <property type="term" value="C:membrane"/>
    <property type="evidence" value="ECO:0007669"/>
    <property type="project" value="UniProtKB-SubCell"/>
</dbReference>
<dbReference type="PANTHER" id="PTHR24223:SF356">
    <property type="entry name" value="ATP-BINDING CASSETTE TRANSPORTER ABC4"/>
    <property type="match status" value="1"/>
</dbReference>
<evidence type="ECO:0000256" key="3">
    <source>
        <dbReference type="ARBA" id="ARBA00022692"/>
    </source>
</evidence>
<feature type="domain" description="ABC transmembrane type-1" evidence="12">
    <location>
        <begin position="284"/>
        <end position="565"/>
    </location>
</feature>
<feature type="compositionally biased region" description="Basic and acidic residues" evidence="9">
    <location>
        <begin position="1528"/>
        <end position="1541"/>
    </location>
</feature>
<evidence type="ECO:0000259" key="11">
    <source>
        <dbReference type="PROSITE" id="PS50893"/>
    </source>
</evidence>
<feature type="transmembrane region" description="Helical" evidence="10">
    <location>
        <begin position="501"/>
        <end position="523"/>
    </location>
</feature>
<sequence length="1541" mass="175639">MLRSTKSLCGSDAWGPITEDGLELTQCAREVILNAAIPLCIILLSVTNLIVRQCRGRAASQIPLPGSDPVIPVSKYDIAQLVISFFHLGFIGFLFGWRMDEYDEGYSELYLVIGAIGQFVTWLYIGALIACHFMTRRNQTQYAYLRHLLLFYAYFVIVACINLRSMLKHDPKGYEKVFSIWDAIACSILLACSLKRPRNPELKYTSNPSNREISHDTIASLWSLLSFAWMTPIIKLGNRGVLTEEDLWELPLRCQAAQCYDELEKMNNMDLLSRLLAANATNLVFFLIIAIFRSVFAFATPFFLYRLLIFISSADRRNKYSEEPYLYVFGILLTEISRIIFLNQLNYQLVWLGIRVEQMLSILVYKKQLRMKTSPRSSNSRTSNVLTTDVDDIAGFFSNLPFIITIPLEILVATVFLYILLGWSSLIGVGVMILCLWSNKRFGRRITRLQKQVKKARDERVGEIFELLHAVRMIKMFAWERSFHERLMLSRKKELTYLRSLFWRTTMHTLLVHLTPFLVTLFAFATFTISGNTLTAAVAFTSITLFNTLKQPLQIFPNLVVELVGLGVAIGRVEKFLHGPDVQRESSGFNIVPARTSIWFNNVDIAWSYQIRGLNDFTLKGVNLEFPLGKLSLVCGNKFSGKSLLMLSLLRETFILRGIIHFPASPIVYVPQQAWLENATFRDNILFGEPFDDDRYWNIVDSCCLTKDFENFEEADFTEYDEKNMVLSDGQKARVALARALYSSARILLIDDCLSSLDAITARQIIDNCLNGPMINGRTVIMATQHVRYFVDNAAYIVILGDGLVQAKGTPEELRETGLLTEEVLGKEVNPEPEQIDKNDQNLVNQAIEKSVADKKNWAIEEARFQGKVPLGVYYFYFKSSGGIILWFILILLFIIIRLLTVGETYWLKVWSIDDNPALIEYHIQIYALIALASAIFTIIRMAWQFFFVSIKGSRTLFSKLLNSILRAPLSFFDTAPLGRVMNRFSKDLGMVDQGLVTVITSFLGNAIGAISVLVVVTIVTYEFFLVSVVVIILYLIIGSMYINVSRELKRLQSITRSPVLLWYAETIVGIATIRAYNAEDRYVKKFIERLNTSNRTTYLLHMSNRWMSIRMGSIGAVASYLAGVFILKHYDRIDAGLAGFCLSYALGFVQIVFMLVKDYTTMETSLSSVERIKEYIEMPQEPPAVIENKHPPAAWPTNGKIEVSNLTVQYSLQSEPVLRDISFTVNAEEKIGIVGRTGSGKTTLANSFLRLTEATEGHIVIDGIDISNLGLEDLRSRITIISQDPILFEGTIRSNLDIRSEYEDEELWEALRRVHLVHIEEDSTNNQFVVIGPITDLEDPVNEGGNNFSRGQRQLLCLARALLRQSKIIIMDEATASIDPETDNKIQETIRDEFNNATVLCISHRFKTIIHSDRILVLNEGRIVEFDTPHRLINNMNSLFRHLCEQTGELETLMELASLNNPEEEGYDEHEDVEYEEDEETPEIEMEDYETEDDIQGDQQTEHESGHEVEEEQEEQEEEEQQGEPDINVKDHTKDDREVS</sequence>
<keyword evidence="2" id="KW-0813">Transport</keyword>
<dbReference type="CDD" id="cd18596">
    <property type="entry name" value="ABC_6TM_VMR1_D1_like"/>
    <property type="match status" value="1"/>
</dbReference>
<feature type="transmembrane region" description="Helical" evidence="10">
    <location>
        <begin position="385"/>
        <end position="404"/>
    </location>
</feature>
<keyword evidence="6" id="KW-0067">ATP-binding</keyword>
<dbReference type="Proteomes" id="UP000265703">
    <property type="component" value="Unassembled WGS sequence"/>
</dbReference>
<feature type="transmembrane region" description="Helical" evidence="10">
    <location>
        <begin position="1025"/>
        <end position="1045"/>
    </location>
</feature>
<keyword evidence="14" id="KW-1185">Reference proteome</keyword>
<feature type="domain" description="ABC transporter" evidence="11">
    <location>
        <begin position="600"/>
        <end position="827"/>
    </location>
</feature>
<comment type="caution">
    <text evidence="13">The sequence shown here is derived from an EMBL/GenBank/DDBJ whole genome shotgun (WGS) entry which is preliminary data.</text>
</comment>
<dbReference type="InterPro" id="IPR003439">
    <property type="entry name" value="ABC_transporter-like_ATP-bd"/>
</dbReference>